<evidence type="ECO:0000313" key="8">
    <source>
        <dbReference type="Proteomes" id="UP000612893"/>
    </source>
</evidence>
<keyword evidence="8" id="KW-1185">Reference proteome</keyword>
<evidence type="ECO:0000313" key="7">
    <source>
        <dbReference type="EMBL" id="MBJ7599666.1"/>
    </source>
</evidence>
<dbReference type="GO" id="GO:0016020">
    <property type="term" value="C:membrane"/>
    <property type="evidence" value="ECO:0007669"/>
    <property type="project" value="UniProtKB-SubCell"/>
</dbReference>
<feature type="transmembrane region" description="Helical" evidence="6">
    <location>
        <begin position="133"/>
        <end position="154"/>
    </location>
</feature>
<comment type="subcellular location">
    <subcellularLocation>
        <location evidence="1">Membrane</location>
        <topology evidence="1">Multi-pass membrane protein</topology>
    </subcellularLocation>
</comment>
<dbReference type="InterPro" id="IPR004307">
    <property type="entry name" value="TspO_MBR"/>
</dbReference>
<dbReference type="PIRSF" id="PIRSF005859">
    <property type="entry name" value="PBR"/>
    <property type="match status" value="1"/>
</dbReference>
<organism evidence="7 8">
    <name type="scientific">Candidatus Nephthysia bennettiae</name>
    <dbReference type="NCBI Taxonomy" id="3127016"/>
    <lineage>
        <taxon>Bacteria</taxon>
        <taxon>Bacillati</taxon>
        <taxon>Candidatus Dormiibacterota</taxon>
        <taxon>Candidatus Dormibacteria</taxon>
        <taxon>Candidatus Dormibacterales</taxon>
        <taxon>Candidatus Dormibacteraceae</taxon>
        <taxon>Candidatus Nephthysia</taxon>
    </lineage>
</organism>
<dbReference type="EMBL" id="JAEKNR010000168">
    <property type="protein sequence ID" value="MBJ7599666.1"/>
    <property type="molecule type" value="Genomic_DNA"/>
</dbReference>
<dbReference type="PANTHER" id="PTHR10057:SF0">
    <property type="entry name" value="TRANSLOCATOR PROTEIN"/>
    <property type="match status" value="1"/>
</dbReference>
<dbReference type="PANTHER" id="PTHR10057">
    <property type="entry name" value="PERIPHERAL-TYPE BENZODIAZEPINE RECEPTOR"/>
    <property type="match status" value="1"/>
</dbReference>
<dbReference type="CDD" id="cd15904">
    <property type="entry name" value="TSPO_MBR"/>
    <property type="match status" value="1"/>
</dbReference>
<keyword evidence="4 6" id="KW-1133">Transmembrane helix</keyword>
<dbReference type="Pfam" id="PF03073">
    <property type="entry name" value="TspO_MBR"/>
    <property type="match status" value="1"/>
</dbReference>
<sequence length="158" mass="17084">MGYRRKDLVGVLAVMGLTAAVAVAGGAAGDFRSRWYAELRKPAWQPSGTTIGAVWSVLYVSIAAAGSILWLRRGRAGSGILALFVSQSLLNAAWTPLFTRARRPDLAAAECVMLTAVNAGLVVSAWRVCRPAALLLVPYLVWTAFATFLSWTIYRLNR</sequence>
<evidence type="ECO:0000256" key="3">
    <source>
        <dbReference type="ARBA" id="ARBA00022692"/>
    </source>
</evidence>
<comment type="caution">
    <text evidence="7">The sequence shown here is derived from an EMBL/GenBank/DDBJ whole genome shotgun (WGS) entry which is preliminary data.</text>
</comment>
<evidence type="ECO:0000256" key="4">
    <source>
        <dbReference type="ARBA" id="ARBA00022989"/>
    </source>
</evidence>
<evidence type="ECO:0000256" key="6">
    <source>
        <dbReference type="SAM" id="Phobius"/>
    </source>
</evidence>
<dbReference type="Gene3D" id="1.20.1260.100">
    <property type="entry name" value="TspO/MBR protein"/>
    <property type="match status" value="1"/>
</dbReference>
<keyword evidence="3 6" id="KW-0812">Transmembrane</keyword>
<keyword evidence="5 6" id="KW-0472">Membrane</keyword>
<proteinExistence type="inferred from homology"/>
<evidence type="ECO:0000256" key="2">
    <source>
        <dbReference type="ARBA" id="ARBA00007524"/>
    </source>
</evidence>
<protein>
    <submittedName>
        <fullName evidence="7">Tryptophan-rich sensory protein</fullName>
    </submittedName>
</protein>
<evidence type="ECO:0000256" key="5">
    <source>
        <dbReference type="ARBA" id="ARBA00023136"/>
    </source>
</evidence>
<accession>A0A934K166</accession>
<reference evidence="7" key="1">
    <citation type="submission" date="2020-10" db="EMBL/GenBank/DDBJ databases">
        <title>Ca. Dormibacterota MAGs.</title>
        <authorList>
            <person name="Montgomery K."/>
        </authorList>
    </citation>
    <scope>NUCLEOTIDE SEQUENCE [LARGE SCALE GENOMIC DNA]</scope>
    <source>
        <strain evidence="7">SC8812_S17_10</strain>
    </source>
</reference>
<dbReference type="FunFam" id="1.20.1260.100:FF:000001">
    <property type="entry name" value="translocator protein 2"/>
    <property type="match status" value="1"/>
</dbReference>
<evidence type="ECO:0000256" key="1">
    <source>
        <dbReference type="ARBA" id="ARBA00004141"/>
    </source>
</evidence>
<dbReference type="AlphaFoldDB" id="A0A934K166"/>
<gene>
    <name evidence="7" type="ORF">JF922_16505</name>
</gene>
<dbReference type="Proteomes" id="UP000612893">
    <property type="component" value="Unassembled WGS sequence"/>
</dbReference>
<dbReference type="GO" id="GO:0033013">
    <property type="term" value="P:tetrapyrrole metabolic process"/>
    <property type="evidence" value="ECO:0007669"/>
    <property type="project" value="UniProtKB-ARBA"/>
</dbReference>
<name>A0A934K166_9BACT</name>
<feature type="transmembrane region" description="Helical" evidence="6">
    <location>
        <begin position="106"/>
        <end position="126"/>
    </location>
</feature>
<feature type="transmembrane region" description="Helical" evidence="6">
    <location>
        <begin position="48"/>
        <end position="71"/>
    </location>
</feature>
<comment type="similarity">
    <text evidence="2">Belongs to the TspO/BZRP family.</text>
</comment>
<dbReference type="InterPro" id="IPR038330">
    <property type="entry name" value="TspO/MBR-related_sf"/>
</dbReference>
<dbReference type="RefSeq" id="WP_338203235.1">
    <property type="nucleotide sequence ID" value="NZ_JAEKNR010000168.1"/>
</dbReference>